<feature type="region of interest" description="Disordered" evidence="5">
    <location>
        <begin position="76"/>
        <end position="223"/>
    </location>
</feature>
<feature type="domain" description="BRCT" evidence="6">
    <location>
        <begin position="316"/>
        <end position="388"/>
    </location>
</feature>
<keyword evidence="3 4" id="KW-0235">DNA replication</keyword>
<dbReference type="InterPro" id="IPR013725">
    <property type="entry name" value="DNA_replication_fac_RFC1_C"/>
</dbReference>
<evidence type="ECO:0000256" key="3">
    <source>
        <dbReference type="ARBA" id="ARBA00022705"/>
    </source>
</evidence>
<dbReference type="InterPro" id="IPR003959">
    <property type="entry name" value="ATPase_AAA_core"/>
</dbReference>
<keyword evidence="4" id="KW-0547">Nucleotide-binding</keyword>
<reference evidence="7" key="1">
    <citation type="submission" date="2020-11" db="EMBL/GenBank/DDBJ databases">
        <authorList>
            <person name="Tran Van P."/>
        </authorList>
    </citation>
    <scope>NUCLEOTIDE SEQUENCE</scope>
</reference>
<gene>
    <name evidence="7" type="ORF">TPSB3V08_LOCUS9349</name>
</gene>
<comment type="similarity">
    <text evidence="1 4">Belongs to the activator 1 large subunit family.</text>
</comment>
<feature type="compositionally biased region" description="Acidic residues" evidence="5">
    <location>
        <begin position="1055"/>
        <end position="1075"/>
    </location>
</feature>
<dbReference type="SMART" id="SM00292">
    <property type="entry name" value="BRCT"/>
    <property type="match status" value="1"/>
</dbReference>
<dbReference type="CDD" id="cd00009">
    <property type="entry name" value="AAA"/>
    <property type="match status" value="1"/>
</dbReference>
<dbReference type="Gene3D" id="1.20.272.10">
    <property type="match status" value="1"/>
</dbReference>
<comment type="subcellular location">
    <subcellularLocation>
        <location evidence="4">Nucleus</location>
    </subcellularLocation>
</comment>
<dbReference type="Gene3D" id="1.10.8.60">
    <property type="match status" value="1"/>
</dbReference>
<feature type="compositionally biased region" description="Basic and acidic residues" evidence="5">
    <location>
        <begin position="175"/>
        <end position="189"/>
    </location>
</feature>
<dbReference type="PIRSF" id="PIRSF036578">
    <property type="entry name" value="RFC1"/>
    <property type="match status" value="1"/>
</dbReference>
<dbReference type="GO" id="GO:0005634">
    <property type="term" value="C:nucleus"/>
    <property type="evidence" value="ECO:0007669"/>
    <property type="project" value="UniProtKB-SubCell"/>
</dbReference>
<dbReference type="GO" id="GO:0005663">
    <property type="term" value="C:DNA replication factor C complex"/>
    <property type="evidence" value="ECO:0007669"/>
    <property type="project" value="InterPro"/>
</dbReference>
<protein>
    <recommendedName>
        <fullName evidence="2 4">Replication factor C subunit 1</fullName>
    </recommendedName>
</protein>
<dbReference type="GO" id="GO:0003689">
    <property type="term" value="F:DNA clamp loader activity"/>
    <property type="evidence" value="ECO:0007669"/>
    <property type="project" value="UniProtKB-UniRule"/>
</dbReference>
<sequence length="1114" mass="124620">MASLSLRVCRGNHVRKYGRSLEIKIKLNLFILLCFMGHCPLEAALKDDKPLKHSDEDFENTLKLLDTYEVKKFKHDKEKRHEKHHKKEIEKETSERKEQRSDKSKGEENVNHDRKLHESSKVKHSKSSVKGTEEKTESQETDLNPPSKSKYFKNTKSHVAESNARLENTIGASSDKNRVPVENKEERISHNTTPSKSSKPSLDDKHSRKRHSGKKKNKESTDITLEVSAEPPTTLISDITSPILEKSRQNAQNYQNKPTLVSTKHPLNQVLAYDPQVLMETRLQFSCNPLHWLNSLLSAVVGLDCQRQGDQGSIPGKPNCLSKLVFVVTGELDSLDREEAVALIQQHGGKVTSSVSRNTSYLVVGDDPGPSKIEKEFSYMHQWRLVPPGIFRHAAMGPLTWALVLPGLVRCTLVGPLTWALVLPGLAKTWCTPHLDEEGLLNLIRQRSGMQEGKNEIENAEEISKITKNERKTPSRVVEKSLVSKKTLSDPLKSTGSSQVSQESTPDLSGSLWVDRYKPTSTKQIIGQQGDKSNVKKLTRWLSNWHANHSGKKKLARPSPWSKDDSGAFFKAALLSGPPGIGKTTSAHLVCKELGLDIVEFNASDTRSKRLLHEDVSELLCNKSLFGYFKGESLVYSFVSWKVLSTDGNSNKPTAKHVLLMDEVDGMAGNEDRGGMQELIQLIKNSRIPIICMCNDRHHPKIRSLVNYCFDLGFSKPRLEQIRVRLEDSSHLTIIRAYNGICTGAMMTICYKEGVGVTADILNDIITASNQDIRQVLHHLSMFSARNKKLSDEQTKVDAKNGQKILKLGPWDVLRKVFSAEEHKKMSLQDRSDLFFQDYNIGPLFVQDNYLNVKPHAAKGNLLKTLECVANASESMTIGDTVERAIRSNNAWNLLPVQALYSSVLPGEYMEGHLTSQINFPAWLGKNSRTQKLSRLAQELQIHMRLSITGDRESVVLEYVNHLRRAITYPLATKGLDGVDEAVSVMDGYHLTREDLDSILELASWPQQRDPMGAVDSKVKAAFTRAYNKDVAMLPYSVTSVKKVSIASNKVATLDGEEETEVDETEETQESDDITVDSMIKAKKRAAPKRKVDKDASLAVASNAKRGKGKGKAN</sequence>
<feature type="compositionally biased region" description="Basic and acidic residues" evidence="5">
    <location>
        <begin position="87"/>
        <end position="121"/>
    </location>
</feature>
<dbReference type="Gene3D" id="3.40.50.300">
    <property type="entry name" value="P-loop containing nucleotide triphosphate hydrolases"/>
    <property type="match status" value="1"/>
</dbReference>
<dbReference type="AlphaFoldDB" id="A0A7R9DFS8"/>
<dbReference type="Pfam" id="PF00004">
    <property type="entry name" value="AAA"/>
    <property type="match status" value="1"/>
</dbReference>
<dbReference type="SUPFAM" id="SSF48019">
    <property type="entry name" value="post-AAA+ oligomerization domain-like"/>
    <property type="match status" value="1"/>
</dbReference>
<dbReference type="InterPro" id="IPR008921">
    <property type="entry name" value="DNA_pol3_clamp-load_cplx_C"/>
</dbReference>
<dbReference type="Pfam" id="PF25361">
    <property type="entry name" value="AAA_lid_RFC1"/>
    <property type="match status" value="1"/>
</dbReference>
<evidence type="ECO:0000256" key="2">
    <source>
        <dbReference type="ARBA" id="ARBA00020401"/>
    </source>
</evidence>
<evidence type="ECO:0000256" key="1">
    <source>
        <dbReference type="ARBA" id="ARBA00006116"/>
    </source>
</evidence>
<evidence type="ECO:0000256" key="4">
    <source>
        <dbReference type="PIRNR" id="PIRNR036578"/>
    </source>
</evidence>
<dbReference type="EMBL" id="OD007382">
    <property type="protein sequence ID" value="CAD7413948.1"/>
    <property type="molecule type" value="Genomic_DNA"/>
</dbReference>
<keyword evidence="4" id="KW-0067">ATP-binding</keyword>
<evidence type="ECO:0000256" key="5">
    <source>
        <dbReference type="SAM" id="MobiDB-lite"/>
    </source>
</evidence>
<dbReference type="InterPro" id="IPR003593">
    <property type="entry name" value="AAA+_ATPase"/>
</dbReference>
<keyword evidence="4" id="KW-0539">Nucleus</keyword>
<organism evidence="7">
    <name type="scientific">Timema poppense</name>
    <name type="common">Walking stick</name>
    <dbReference type="NCBI Taxonomy" id="170557"/>
    <lineage>
        <taxon>Eukaryota</taxon>
        <taxon>Metazoa</taxon>
        <taxon>Ecdysozoa</taxon>
        <taxon>Arthropoda</taxon>
        <taxon>Hexapoda</taxon>
        <taxon>Insecta</taxon>
        <taxon>Pterygota</taxon>
        <taxon>Neoptera</taxon>
        <taxon>Polyneoptera</taxon>
        <taxon>Phasmatodea</taxon>
        <taxon>Timematodea</taxon>
        <taxon>Timematoidea</taxon>
        <taxon>Timematidae</taxon>
        <taxon>Timema</taxon>
    </lineage>
</organism>
<evidence type="ECO:0000259" key="6">
    <source>
        <dbReference type="PROSITE" id="PS50172"/>
    </source>
</evidence>
<dbReference type="InterPro" id="IPR036420">
    <property type="entry name" value="BRCT_dom_sf"/>
</dbReference>
<accession>A0A7R9DFS8</accession>
<name>A0A7R9DFS8_TIMPO</name>
<dbReference type="InterPro" id="IPR001357">
    <property type="entry name" value="BRCT_dom"/>
</dbReference>
<dbReference type="PANTHER" id="PTHR23389">
    <property type="entry name" value="CHROMOSOME TRANSMISSION FIDELITY FACTOR 18"/>
    <property type="match status" value="1"/>
</dbReference>
<dbReference type="GO" id="GO:0006260">
    <property type="term" value="P:DNA replication"/>
    <property type="evidence" value="ECO:0007669"/>
    <property type="project" value="UniProtKB-KW"/>
</dbReference>
<feature type="region of interest" description="Disordered" evidence="5">
    <location>
        <begin position="1054"/>
        <end position="1114"/>
    </location>
</feature>
<dbReference type="PANTHER" id="PTHR23389:SF6">
    <property type="entry name" value="REPLICATION FACTOR C SUBUNIT 1"/>
    <property type="match status" value="1"/>
</dbReference>
<evidence type="ECO:0000313" key="7">
    <source>
        <dbReference type="EMBL" id="CAD7413948.1"/>
    </source>
</evidence>
<dbReference type="Gene3D" id="3.40.50.10190">
    <property type="entry name" value="BRCT domain"/>
    <property type="match status" value="1"/>
</dbReference>
<dbReference type="SMART" id="SM00382">
    <property type="entry name" value="AAA"/>
    <property type="match status" value="1"/>
</dbReference>
<dbReference type="GO" id="GO:0003677">
    <property type="term" value="F:DNA binding"/>
    <property type="evidence" value="ECO:0007669"/>
    <property type="project" value="InterPro"/>
</dbReference>
<feature type="compositionally biased region" description="Polar residues" evidence="5">
    <location>
        <begin position="492"/>
        <end position="508"/>
    </location>
</feature>
<dbReference type="FunFam" id="3.40.50.300:FF:000395">
    <property type="entry name" value="Replication factor C subunit 1"/>
    <property type="match status" value="1"/>
</dbReference>
<dbReference type="SUPFAM" id="SSF52113">
    <property type="entry name" value="BRCT domain"/>
    <property type="match status" value="1"/>
</dbReference>
<feature type="compositionally biased region" description="Basic residues" evidence="5">
    <location>
        <begin position="76"/>
        <end position="86"/>
    </location>
</feature>
<dbReference type="FunFam" id="1.20.272.10:FF:000005">
    <property type="entry name" value="Replication factor C subunit 1"/>
    <property type="match status" value="1"/>
</dbReference>
<feature type="region of interest" description="Disordered" evidence="5">
    <location>
        <begin position="488"/>
        <end position="513"/>
    </location>
</feature>
<dbReference type="SUPFAM" id="SSF52540">
    <property type="entry name" value="P-loop containing nucleoside triphosphate hydrolases"/>
    <property type="match status" value="1"/>
</dbReference>
<proteinExistence type="inferred from homology"/>
<dbReference type="GO" id="GO:0006281">
    <property type="term" value="P:DNA repair"/>
    <property type="evidence" value="ECO:0007669"/>
    <property type="project" value="InterPro"/>
</dbReference>
<dbReference type="GO" id="GO:0016887">
    <property type="term" value="F:ATP hydrolysis activity"/>
    <property type="evidence" value="ECO:0007669"/>
    <property type="project" value="InterPro"/>
</dbReference>
<feature type="compositionally biased region" description="Low complexity" evidence="5">
    <location>
        <begin position="190"/>
        <end position="200"/>
    </location>
</feature>
<dbReference type="InterPro" id="IPR027417">
    <property type="entry name" value="P-loop_NTPase"/>
</dbReference>
<dbReference type="Pfam" id="PF00533">
    <property type="entry name" value="BRCT"/>
    <property type="match status" value="1"/>
</dbReference>
<feature type="compositionally biased region" description="Basic residues" evidence="5">
    <location>
        <begin position="207"/>
        <end position="217"/>
    </location>
</feature>
<dbReference type="InterPro" id="IPR012178">
    <property type="entry name" value="RFC1"/>
</dbReference>
<dbReference type="PROSITE" id="PS50172">
    <property type="entry name" value="BRCT"/>
    <property type="match status" value="1"/>
</dbReference>
<dbReference type="Pfam" id="PF08519">
    <property type="entry name" value="RFC1"/>
    <property type="match status" value="1"/>
</dbReference>
<dbReference type="GO" id="GO:0005524">
    <property type="term" value="F:ATP binding"/>
    <property type="evidence" value="ECO:0007669"/>
    <property type="project" value="UniProtKB-UniRule"/>
</dbReference>
<feature type="compositionally biased region" description="Basic residues" evidence="5">
    <location>
        <begin position="1105"/>
        <end position="1114"/>
    </location>
</feature>